<feature type="compositionally biased region" description="Acidic residues" evidence="1">
    <location>
        <begin position="141"/>
        <end position="154"/>
    </location>
</feature>
<keyword evidence="3" id="KW-1185">Reference proteome</keyword>
<feature type="compositionally biased region" description="Polar residues" evidence="1">
    <location>
        <begin position="72"/>
        <end position="81"/>
    </location>
</feature>
<dbReference type="Proteomes" id="UP001610335">
    <property type="component" value="Unassembled WGS sequence"/>
</dbReference>
<reference evidence="2 3" key="1">
    <citation type="submission" date="2024-07" db="EMBL/GenBank/DDBJ databases">
        <title>Section-level genome sequencing and comparative genomics of Aspergillus sections Usti and Cavernicolus.</title>
        <authorList>
            <consortium name="Lawrence Berkeley National Laboratory"/>
            <person name="Nybo J.L."/>
            <person name="Vesth T.C."/>
            <person name="Theobald S."/>
            <person name="Frisvad J.C."/>
            <person name="Larsen T.O."/>
            <person name="Kjaerboelling I."/>
            <person name="Rothschild-Mancinelli K."/>
            <person name="Lyhne E.K."/>
            <person name="Kogle M.E."/>
            <person name="Barry K."/>
            <person name="Clum A."/>
            <person name="Na H."/>
            <person name="Ledsgaard L."/>
            <person name="Lin J."/>
            <person name="Lipzen A."/>
            <person name="Kuo A."/>
            <person name="Riley R."/>
            <person name="Mondo S."/>
            <person name="LaButti K."/>
            <person name="Haridas S."/>
            <person name="Pangalinan J."/>
            <person name="Salamov A.A."/>
            <person name="Simmons B.A."/>
            <person name="Magnuson J.K."/>
            <person name="Chen J."/>
            <person name="Drula E."/>
            <person name="Henrissat B."/>
            <person name="Wiebenga A."/>
            <person name="Lubbers R.J."/>
            <person name="Gomes A.C."/>
            <person name="Makela M.R."/>
            <person name="Stajich J."/>
            <person name="Grigoriev I.V."/>
            <person name="Mortensen U.H."/>
            <person name="De vries R.P."/>
            <person name="Baker S.E."/>
            <person name="Andersen M.R."/>
        </authorList>
    </citation>
    <scope>NUCLEOTIDE SEQUENCE [LARGE SCALE GENOMIC DNA]</scope>
    <source>
        <strain evidence="2 3">CBS 600.67</strain>
    </source>
</reference>
<feature type="region of interest" description="Disordered" evidence="1">
    <location>
        <begin position="72"/>
        <end position="92"/>
    </location>
</feature>
<accession>A0ABR4J4C5</accession>
<feature type="region of interest" description="Disordered" evidence="1">
    <location>
        <begin position="135"/>
        <end position="189"/>
    </location>
</feature>
<dbReference type="InterPro" id="IPR038324">
    <property type="entry name" value="Rpb4/RPC9_sf"/>
</dbReference>
<feature type="compositionally biased region" description="Gly residues" evidence="1">
    <location>
        <begin position="159"/>
        <end position="170"/>
    </location>
</feature>
<dbReference type="PANTHER" id="PTHR15561">
    <property type="entry name" value="CALCITONIN GENE-RELATED PEPTIDE-RECEPTOR COMPONENT PROTEIN"/>
    <property type="match status" value="1"/>
</dbReference>
<comment type="caution">
    <text evidence="2">The sequence shown here is derived from an EMBL/GenBank/DDBJ whole genome shotgun (WGS) entry which is preliminary data.</text>
</comment>
<dbReference type="InterPro" id="IPR038846">
    <property type="entry name" value="RPC9"/>
</dbReference>
<evidence type="ECO:0000313" key="2">
    <source>
        <dbReference type="EMBL" id="KAL2834891.1"/>
    </source>
</evidence>
<name>A0ABR4J4C5_9EURO</name>
<evidence type="ECO:0000313" key="3">
    <source>
        <dbReference type="Proteomes" id="UP001610335"/>
    </source>
</evidence>
<sequence>MRIINPQEAILTNIEVHSYLSSNPPRRPPSAPPGVNQRHWIPAPDLRDHNTVVKEIHNYITRLSSHVLRYPSNVNTNTPTPVSKRGKTKAVKVPDAPTALDNALRELVTRLQPYGLTKGEVLMLVNLGVGLPPGIVGGGGGEDEGGEGEGEAMDVDSQGEGGAGEGIDQGGDGRGESEGEEGEGEVGDYGALALVDTVIEEREQRLSDEDASAILAIVRETLGSGTG</sequence>
<dbReference type="Gene3D" id="1.20.1250.40">
    <property type="match status" value="1"/>
</dbReference>
<protein>
    <recommendedName>
        <fullName evidence="4">DNA-directed RNA polymerase III subunit RPC9</fullName>
    </recommendedName>
</protein>
<evidence type="ECO:0000256" key="1">
    <source>
        <dbReference type="SAM" id="MobiDB-lite"/>
    </source>
</evidence>
<proteinExistence type="predicted"/>
<dbReference type="EMBL" id="JBFXLS010000001">
    <property type="protein sequence ID" value="KAL2834891.1"/>
    <property type="molecule type" value="Genomic_DNA"/>
</dbReference>
<dbReference type="PANTHER" id="PTHR15561:SF0">
    <property type="entry name" value="DNA-DIRECTED RNA POLYMERASE III SUBUNIT RPC9"/>
    <property type="match status" value="1"/>
</dbReference>
<evidence type="ECO:0008006" key="4">
    <source>
        <dbReference type="Google" id="ProtNLM"/>
    </source>
</evidence>
<organism evidence="2 3">
    <name type="scientific">Aspergillus cavernicola</name>
    <dbReference type="NCBI Taxonomy" id="176166"/>
    <lineage>
        <taxon>Eukaryota</taxon>
        <taxon>Fungi</taxon>
        <taxon>Dikarya</taxon>
        <taxon>Ascomycota</taxon>
        <taxon>Pezizomycotina</taxon>
        <taxon>Eurotiomycetes</taxon>
        <taxon>Eurotiomycetidae</taxon>
        <taxon>Eurotiales</taxon>
        <taxon>Aspergillaceae</taxon>
        <taxon>Aspergillus</taxon>
        <taxon>Aspergillus subgen. Nidulantes</taxon>
    </lineage>
</organism>
<gene>
    <name evidence="2" type="ORF">BDW59DRAFT_155711</name>
</gene>